<dbReference type="GO" id="GO:0008168">
    <property type="term" value="F:methyltransferase activity"/>
    <property type="evidence" value="ECO:0007669"/>
    <property type="project" value="UniProtKB-KW"/>
</dbReference>
<comment type="caution">
    <text evidence="1">The sequence shown here is derived from an EMBL/GenBank/DDBJ whole genome shotgun (WGS) entry which is preliminary data.</text>
</comment>
<dbReference type="InterPro" id="IPR029063">
    <property type="entry name" value="SAM-dependent_MTases_sf"/>
</dbReference>
<proteinExistence type="predicted"/>
<keyword evidence="2" id="KW-1185">Reference proteome</keyword>
<accession>A0ABU6ACA7</accession>
<dbReference type="PIRSF" id="PIRSF017393">
    <property type="entry name" value="MTase_SAV2177"/>
    <property type="match status" value="1"/>
</dbReference>
<keyword evidence="1" id="KW-0489">Methyltransferase</keyword>
<dbReference type="InterPro" id="IPR006764">
    <property type="entry name" value="SAM_dep_MeTrfase_SAV2177_type"/>
</dbReference>
<dbReference type="SUPFAM" id="SSF53335">
    <property type="entry name" value="S-adenosyl-L-methionine-dependent methyltransferases"/>
    <property type="match status" value="1"/>
</dbReference>
<dbReference type="EC" id="2.1.1.-" evidence="1"/>
<dbReference type="Gene3D" id="3.40.50.150">
    <property type="entry name" value="Vaccinia Virus protein VP39"/>
    <property type="match status" value="1"/>
</dbReference>
<evidence type="ECO:0000313" key="1">
    <source>
        <dbReference type="EMBL" id="MEB3369174.1"/>
    </source>
</evidence>
<dbReference type="EMBL" id="JAWLNX010000011">
    <property type="protein sequence ID" value="MEB3369174.1"/>
    <property type="molecule type" value="Genomic_DNA"/>
</dbReference>
<gene>
    <name evidence="1" type="ORF">R4I43_17330</name>
</gene>
<name>A0ABU6ACA7_9PSEU</name>
<protein>
    <submittedName>
        <fullName evidence="1">SAM-dependent methyltransferase</fullName>
        <ecNumber evidence="1">2.1.1.-</ecNumber>
    </submittedName>
</protein>
<organism evidence="1 2">
    <name type="scientific">Saccharopolyspora mangrovi</name>
    <dbReference type="NCBI Taxonomy" id="3082379"/>
    <lineage>
        <taxon>Bacteria</taxon>
        <taxon>Bacillati</taxon>
        <taxon>Actinomycetota</taxon>
        <taxon>Actinomycetes</taxon>
        <taxon>Pseudonocardiales</taxon>
        <taxon>Pseudonocardiaceae</taxon>
        <taxon>Saccharopolyspora</taxon>
    </lineage>
</organism>
<evidence type="ECO:0000313" key="2">
    <source>
        <dbReference type="Proteomes" id="UP001327093"/>
    </source>
</evidence>
<dbReference type="GO" id="GO:0032259">
    <property type="term" value="P:methylation"/>
    <property type="evidence" value="ECO:0007669"/>
    <property type="project" value="UniProtKB-KW"/>
</dbReference>
<reference evidence="1 2" key="1">
    <citation type="submission" date="2023-10" db="EMBL/GenBank/DDBJ databases">
        <title>Saccharopolyspora sp. nov., isolated from mangrove soil.</title>
        <authorList>
            <person name="Lu Y."/>
            <person name="Liu W."/>
        </authorList>
    </citation>
    <scope>NUCLEOTIDE SEQUENCE [LARGE SCALE GENOMIC DNA]</scope>
    <source>
        <strain evidence="1 2">S2-29</strain>
    </source>
</reference>
<keyword evidence="1" id="KW-0808">Transferase</keyword>
<sequence length="267" mass="29192">MSDWSADAPLRDVNTTVAHNARVWNYWLGGKDHYEVDRQVGDHIHGLFPLIADVARADRGFLQRAVVHLAGEVGIRRYLDIGTGLPTADNTHQVAQRIAPESHVVYVDNDPLVLTHARALLASSPTGRTDYVEADARHTEEILRASSRTLNFQQPIAVMLLGILNFIPDTSQAADVVARLVRAIPSGSYVAISHPTTELDGEANRAAMDFWNKNATPPITARGRDEIAAFVDGLEVLEPGIVSCALWRNPDASEPSVPQYGLVARKP</sequence>
<dbReference type="RefSeq" id="WP_324266666.1">
    <property type="nucleotide sequence ID" value="NZ_JAWLNX010000011.1"/>
</dbReference>
<dbReference type="Pfam" id="PF04672">
    <property type="entry name" value="Methyltransf_19"/>
    <property type="match status" value="1"/>
</dbReference>
<dbReference type="Proteomes" id="UP001327093">
    <property type="component" value="Unassembled WGS sequence"/>
</dbReference>